<comment type="caution">
    <text evidence="2">The sequence shown here is derived from an EMBL/GenBank/DDBJ whole genome shotgun (WGS) entry which is preliminary data.</text>
</comment>
<dbReference type="Proteomes" id="UP000299102">
    <property type="component" value="Unassembled WGS sequence"/>
</dbReference>
<dbReference type="EMBL" id="BGZK01000522">
    <property type="protein sequence ID" value="GBP48359.1"/>
    <property type="molecule type" value="Genomic_DNA"/>
</dbReference>
<gene>
    <name evidence="2" type="primary">ORF1</name>
    <name evidence="2" type="ORF">EVAR_96397_1</name>
</gene>
<dbReference type="AlphaFoldDB" id="A0A4C1WD04"/>
<evidence type="ECO:0000256" key="1">
    <source>
        <dbReference type="SAM" id="MobiDB-lite"/>
    </source>
</evidence>
<dbReference type="OrthoDB" id="8123886at2759"/>
<feature type="compositionally biased region" description="Polar residues" evidence="1">
    <location>
        <begin position="119"/>
        <end position="138"/>
    </location>
</feature>
<accession>A0A4C1WD04</accession>
<feature type="compositionally biased region" description="Polar residues" evidence="1">
    <location>
        <begin position="75"/>
        <end position="87"/>
    </location>
</feature>
<feature type="region of interest" description="Disordered" evidence="1">
    <location>
        <begin position="426"/>
        <end position="451"/>
    </location>
</feature>
<protein>
    <submittedName>
        <fullName evidence="2">Nucleic-acid-binding protein from transposon X-element</fullName>
    </submittedName>
</protein>
<sequence>MDTHLPPHNGGGGGSDKGPMVTLTMDQIKVLITQILADKGIVLTENSLNDVATSAMSRSGSPSPSTISGKRPASARSSEAFTDQSDGTVRGSDSEEDDRFTTVVNKKRSRRLRKRRRAVNNSPSIDIDTQSAAPTTFIDSPASPDSPDTLVARGPKNAAKQTIHTIQPSKISGAKPTAPPKIKSPPPIYLRDKDFRNLNSLLIKSNFPFHTYALEEERKIKTVLRNIPLEIPMDCIKSDLENQNYPVFAVHRMHHRDGTEIGLVLAVLHKSDTAKDIFKFPPRVCGLSGIIVEAPYKKSGPGQCFRYQLYGHAAQNCYAQPRCVKCHEPHATKECKRNKDSGDILECVNCNSEGHPASYKGCPKAPHFFKNSTGNKKVSSKPSAPIISNKIFPALAGKTPQAANDVTCSFAPPPVTNAWFRTPARAVSEPVKEATRKPPKPASAKQAESSAGPLGEDILTIMSMLRVVKSPEFAQLVVDFRRARSGEDRLMVILRHQDLLNSLEKI</sequence>
<reference evidence="2 3" key="1">
    <citation type="journal article" date="2019" name="Commun. Biol.">
        <title>The bagworm genome reveals a unique fibroin gene that provides high tensile strength.</title>
        <authorList>
            <person name="Kono N."/>
            <person name="Nakamura H."/>
            <person name="Ohtoshi R."/>
            <person name="Tomita M."/>
            <person name="Numata K."/>
            <person name="Arakawa K."/>
        </authorList>
    </citation>
    <scope>NUCLEOTIDE SEQUENCE [LARGE SCALE GENOMIC DNA]</scope>
</reference>
<feature type="region of interest" description="Disordered" evidence="1">
    <location>
        <begin position="54"/>
        <end position="147"/>
    </location>
</feature>
<evidence type="ECO:0000313" key="3">
    <source>
        <dbReference type="Proteomes" id="UP000299102"/>
    </source>
</evidence>
<feature type="region of interest" description="Disordered" evidence="1">
    <location>
        <begin position="1"/>
        <end position="20"/>
    </location>
</feature>
<name>A0A4C1WD04_EUMVA</name>
<dbReference type="PANTHER" id="PTHR33273:SF2">
    <property type="entry name" value="ENDONUCLEASE_EXONUCLEASE_PHOSPHATASE DOMAIN-CONTAINING PROTEIN"/>
    <property type="match status" value="1"/>
</dbReference>
<feature type="compositionally biased region" description="Basic residues" evidence="1">
    <location>
        <begin position="105"/>
        <end position="118"/>
    </location>
</feature>
<evidence type="ECO:0000313" key="2">
    <source>
        <dbReference type="EMBL" id="GBP48359.1"/>
    </source>
</evidence>
<keyword evidence="3" id="KW-1185">Reference proteome</keyword>
<organism evidence="2 3">
    <name type="scientific">Eumeta variegata</name>
    <name type="common">Bagworm moth</name>
    <name type="synonym">Eumeta japonica</name>
    <dbReference type="NCBI Taxonomy" id="151549"/>
    <lineage>
        <taxon>Eukaryota</taxon>
        <taxon>Metazoa</taxon>
        <taxon>Ecdysozoa</taxon>
        <taxon>Arthropoda</taxon>
        <taxon>Hexapoda</taxon>
        <taxon>Insecta</taxon>
        <taxon>Pterygota</taxon>
        <taxon>Neoptera</taxon>
        <taxon>Endopterygota</taxon>
        <taxon>Lepidoptera</taxon>
        <taxon>Glossata</taxon>
        <taxon>Ditrysia</taxon>
        <taxon>Tineoidea</taxon>
        <taxon>Psychidae</taxon>
        <taxon>Oiketicinae</taxon>
        <taxon>Eumeta</taxon>
    </lineage>
</organism>
<feature type="compositionally biased region" description="Low complexity" evidence="1">
    <location>
        <begin position="54"/>
        <end position="69"/>
    </location>
</feature>
<dbReference type="PANTHER" id="PTHR33273">
    <property type="entry name" value="DOMAIN-CONTAINING PROTEIN, PUTATIVE-RELATED"/>
    <property type="match status" value="1"/>
</dbReference>
<proteinExistence type="predicted"/>